<evidence type="ECO:0000256" key="5">
    <source>
        <dbReference type="ARBA" id="ARBA00015162"/>
    </source>
</evidence>
<dbReference type="Pfam" id="PF14474">
    <property type="entry name" value="RTC4"/>
    <property type="match status" value="1"/>
</dbReference>
<feature type="compositionally biased region" description="Basic and acidic residues" evidence="8">
    <location>
        <begin position="220"/>
        <end position="230"/>
    </location>
</feature>
<evidence type="ECO:0000256" key="2">
    <source>
        <dbReference type="ARBA" id="ARBA00004123"/>
    </source>
</evidence>
<evidence type="ECO:0000313" key="10">
    <source>
        <dbReference type="EMBL" id="KAF1949469.1"/>
    </source>
</evidence>
<feature type="domain" description="Restriction of telomere capping protein 4 C-terminal" evidence="9">
    <location>
        <begin position="392"/>
        <end position="528"/>
    </location>
</feature>
<feature type="compositionally biased region" description="Acidic residues" evidence="8">
    <location>
        <begin position="54"/>
        <end position="64"/>
    </location>
</feature>
<dbReference type="AlphaFoldDB" id="A0A6A5TCL6"/>
<dbReference type="OrthoDB" id="128308at2759"/>
<dbReference type="InterPro" id="IPR039024">
    <property type="entry name" value="RTC4"/>
</dbReference>
<evidence type="ECO:0000313" key="11">
    <source>
        <dbReference type="Proteomes" id="UP000800035"/>
    </source>
</evidence>
<evidence type="ECO:0000256" key="7">
    <source>
        <dbReference type="ARBA" id="ARBA00023242"/>
    </source>
</evidence>
<feature type="region of interest" description="Disordered" evidence="8">
    <location>
        <begin position="1"/>
        <end position="297"/>
    </location>
</feature>
<feature type="compositionally biased region" description="Basic and acidic residues" evidence="8">
    <location>
        <begin position="562"/>
        <end position="577"/>
    </location>
</feature>
<evidence type="ECO:0000256" key="1">
    <source>
        <dbReference type="ARBA" id="ARBA00002738"/>
    </source>
</evidence>
<feature type="compositionally biased region" description="Basic and acidic residues" evidence="8">
    <location>
        <begin position="21"/>
        <end position="32"/>
    </location>
</feature>
<dbReference type="EMBL" id="ML977037">
    <property type="protein sequence ID" value="KAF1949469.1"/>
    <property type="molecule type" value="Genomic_DNA"/>
</dbReference>
<dbReference type="SMART" id="SM01312">
    <property type="entry name" value="RTC4"/>
    <property type="match status" value="1"/>
</dbReference>
<dbReference type="GO" id="GO:0005634">
    <property type="term" value="C:nucleus"/>
    <property type="evidence" value="ECO:0007669"/>
    <property type="project" value="UniProtKB-SubCell"/>
</dbReference>
<keyword evidence="11" id="KW-1185">Reference proteome</keyword>
<evidence type="ECO:0000256" key="3">
    <source>
        <dbReference type="ARBA" id="ARBA00004496"/>
    </source>
</evidence>
<feature type="region of interest" description="Disordered" evidence="8">
    <location>
        <begin position="530"/>
        <end position="577"/>
    </location>
</feature>
<accession>A0A6A5TCL6</accession>
<keyword evidence="6" id="KW-0963">Cytoplasm</keyword>
<feature type="compositionally biased region" description="Basic and acidic residues" evidence="8">
    <location>
        <begin position="203"/>
        <end position="213"/>
    </location>
</feature>
<evidence type="ECO:0000256" key="6">
    <source>
        <dbReference type="ARBA" id="ARBA00022490"/>
    </source>
</evidence>
<evidence type="ECO:0000256" key="4">
    <source>
        <dbReference type="ARBA" id="ARBA00009461"/>
    </source>
</evidence>
<protein>
    <recommendedName>
        <fullName evidence="5">Restriction of telomere capping protein 4</fullName>
    </recommendedName>
</protein>
<keyword evidence="7" id="KW-0539">Nucleus</keyword>
<comment type="function">
    <text evidence="1">May be involved in a process influencing telomere capping.</text>
</comment>
<dbReference type="PANTHER" id="PTHR41391:SF1">
    <property type="entry name" value="RESTRICTION OF TELOMERE CAPPING PROTEIN 4"/>
    <property type="match status" value="1"/>
</dbReference>
<feature type="compositionally biased region" description="Acidic residues" evidence="8">
    <location>
        <begin position="536"/>
        <end position="553"/>
    </location>
</feature>
<gene>
    <name evidence="10" type="ORF">CC80DRAFT_598921</name>
</gene>
<name>A0A6A5TCL6_9PLEO</name>
<reference evidence="10" key="1">
    <citation type="journal article" date="2020" name="Stud. Mycol.">
        <title>101 Dothideomycetes genomes: a test case for predicting lifestyles and emergence of pathogens.</title>
        <authorList>
            <person name="Haridas S."/>
            <person name="Albert R."/>
            <person name="Binder M."/>
            <person name="Bloem J."/>
            <person name="Labutti K."/>
            <person name="Salamov A."/>
            <person name="Andreopoulos B."/>
            <person name="Baker S."/>
            <person name="Barry K."/>
            <person name="Bills G."/>
            <person name="Bluhm B."/>
            <person name="Cannon C."/>
            <person name="Castanera R."/>
            <person name="Culley D."/>
            <person name="Daum C."/>
            <person name="Ezra D."/>
            <person name="Gonzalez J."/>
            <person name="Henrissat B."/>
            <person name="Kuo A."/>
            <person name="Liang C."/>
            <person name="Lipzen A."/>
            <person name="Lutzoni F."/>
            <person name="Magnuson J."/>
            <person name="Mondo S."/>
            <person name="Nolan M."/>
            <person name="Ohm R."/>
            <person name="Pangilinan J."/>
            <person name="Park H.-J."/>
            <person name="Ramirez L."/>
            <person name="Alfaro M."/>
            <person name="Sun H."/>
            <person name="Tritt A."/>
            <person name="Yoshinaga Y."/>
            <person name="Zwiers L.-H."/>
            <person name="Turgeon B."/>
            <person name="Goodwin S."/>
            <person name="Spatafora J."/>
            <person name="Crous P."/>
            <person name="Grigoriev I."/>
        </authorList>
    </citation>
    <scope>NUCLEOTIDE SEQUENCE</scope>
    <source>
        <strain evidence="10">CBS 675.92</strain>
    </source>
</reference>
<proteinExistence type="inferred from homology"/>
<comment type="subcellular location">
    <subcellularLocation>
        <location evidence="3">Cytoplasm</location>
    </subcellularLocation>
    <subcellularLocation>
        <location evidence="2">Nucleus</location>
    </subcellularLocation>
</comment>
<organism evidence="10 11">
    <name type="scientific">Byssothecium circinans</name>
    <dbReference type="NCBI Taxonomy" id="147558"/>
    <lineage>
        <taxon>Eukaryota</taxon>
        <taxon>Fungi</taxon>
        <taxon>Dikarya</taxon>
        <taxon>Ascomycota</taxon>
        <taxon>Pezizomycotina</taxon>
        <taxon>Dothideomycetes</taxon>
        <taxon>Pleosporomycetidae</taxon>
        <taxon>Pleosporales</taxon>
        <taxon>Massarineae</taxon>
        <taxon>Massarinaceae</taxon>
        <taxon>Byssothecium</taxon>
    </lineage>
</organism>
<evidence type="ECO:0000259" key="9">
    <source>
        <dbReference type="SMART" id="SM01312"/>
    </source>
</evidence>
<dbReference type="GO" id="GO:0005737">
    <property type="term" value="C:cytoplasm"/>
    <property type="evidence" value="ECO:0007669"/>
    <property type="project" value="UniProtKB-SubCell"/>
</dbReference>
<evidence type="ECO:0000256" key="8">
    <source>
        <dbReference type="SAM" id="MobiDB-lite"/>
    </source>
</evidence>
<dbReference type="PANTHER" id="PTHR41391">
    <property type="entry name" value="RESTRICTION OF TELOMERE CAPPING PROTEIN 4"/>
    <property type="match status" value="1"/>
</dbReference>
<dbReference type="InterPro" id="IPR028094">
    <property type="entry name" value="RTC4_C"/>
</dbReference>
<feature type="compositionally biased region" description="Low complexity" evidence="8">
    <location>
        <begin position="287"/>
        <end position="296"/>
    </location>
</feature>
<comment type="similarity">
    <text evidence="4">Belongs to the RTC4 family.</text>
</comment>
<feature type="compositionally biased region" description="Polar residues" evidence="8">
    <location>
        <begin position="172"/>
        <end position="182"/>
    </location>
</feature>
<sequence length="577" mass="64243">MPPLSRNAPKLLSHAGGKAHASSEDHEEDIMGRYRPGNKMTEEQLNADPISSSDECEIIVDVESQDTPRASQTSTTSTPRRTKMKKKSADTKAKPVRTGTRQSKRDQTRIQPPSPATSKARAIKSGTSMEEEKEKSRGLPNSSAEKRPAAEQMFGWGYGQSKRPRVAGSRATYGSKQTTNIHAQADKGKAAAARKPKSTVNYSKKERYQPIEERGEDSDCSTKEVDKTSAELDALNDAAKKKESKEFSQLPSSPVKAPRPDLLASLGAYKQPESSPPDAENEVYDVSSAPASSQAPIQDRDTLANLEEHVANLPQEDDQDSVCPLCQESVDPDHSAEFWKAHRKTVRNQSLFCKEHNIRAAKTRYRREGFPTINWDNLQSRIRKLKPQLVKLLRNETGMESKYRKQHAAKLLSGKAAVVPVRRKGQKLADVEKQLKNFDNMPASTGYYGPRGRRIMMETVTSNLSDVIRKVSINDPVVGRSGFAVYMQAVLVPELTVLLVKEDFDVSEGMAEELIEKSADLGALLHEDFDDKVEAGSDEEEDREMLDLDDDEKYEASADEVTVVKERRTRTGRDNRV</sequence>
<dbReference type="Proteomes" id="UP000800035">
    <property type="component" value="Unassembled WGS sequence"/>
</dbReference>
<feature type="compositionally biased region" description="Low complexity" evidence="8">
    <location>
        <begin position="67"/>
        <end position="79"/>
    </location>
</feature>